<dbReference type="GO" id="GO:0008764">
    <property type="term" value="F:UDP-N-acetylmuramoylalanine-D-glutamate ligase activity"/>
    <property type="evidence" value="ECO:0007669"/>
    <property type="project" value="UniProtKB-EC"/>
</dbReference>
<reference evidence="9" key="1">
    <citation type="submission" date="2021-07" db="EMBL/GenBank/DDBJ databases">
        <title>Pseudohoeflea marina sp. nov. a polyhydroxyalcanoate-producing bacterium.</title>
        <authorList>
            <person name="Zheng W."/>
            <person name="Yu S."/>
            <person name="Huang Y."/>
        </authorList>
    </citation>
    <scope>NUCLEOTIDE SEQUENCE</scope>
    <source>
        <strain evidence="9">DP4N28-3</strain>
    </source>
</reference>
<protein>
    <recommendedName>
        <fullName evidence="6">UDP-N-acetylmuramoylalanine--D-glutamate ligase</fullName>
        <ecNumber evidence="6">6.3.2.9</ecNumber>
    </recommendedName>
    <alternativeName>
        <fullName evidence="6">D-glutamic acid-adding enzyme</fullName>
    </alternativeName>
    <alternativeName>
        <fullName evidence="6">UDP-N-acetylmuramoyl-L-alanyl-D-glutamate synthetase</fullName>
    </alternativeName>
</protein>
<evidence type="ECO:0000256" key="2">
    <source>
        <dbReference type="ARBA" id="ARBA00022618"/>
    </source>
</evidence>
<evidence type="ECO:0000256" key="1">
    <source>
        <dbReference type="ARBA" id="ARBA00022598"/>
    </source>
</evidence>
<evidence type="ECO:0000313" key="9">
    <source>
        <dbReference type="EMBL" id="MBW3095924.1"/>
    </source>
</evidence>
<keyword evidence="6" id="KW-0133">Cell shape</keyword>
<evidence type="ECO:0000256" key="5">
    <source>
        <dbReference type="ARBA" id="ARBA00023306"/>
    </source>
</evidence>
<evidence type="ECO:0000256" key="7">
    <source>
        <dbReference type="SAM" id="SignalP"/>
    </source>
</evidence>
<comment type="catalytic activity">
    <reaction evidence="6">
        <text>UDP-N-acetyl-alpha-D-muramoyl-L-alanine + D-glutamate + ATP = UDP-N-acetyl-alpha-D-muramoyl-L-alanyl-D-glutamate + ADP + phosphate + H(+)</text>
        <dbReference type="Rhea" id="RHEA:16429"/>
        <dbReference type="ChEBI" id="CHEBI:15378"/>
        <dbReference type="ChEBI" id="CHEBI:29986"/>
        <dbReference type="ChEBI" id="CHEBI:30616"/>
        <dbReference type="ChEBI" id="CHEBI:43474"/>
        <dbReference type="ChEBI" id="CHEBI:83898"/>
        <dbReference type="ChEBI" id="CHEBI:83900"/>
        <dbReference type="ChEBI" id="CHEBI:456216"/>
        <dbReference type="EC" id="6.3.2.9"/>
    </reaction>
</comment>
<evidence type="ECO:0000313" key="10">
    <source>
        <dbReference type="Proteomes" id="UP001430804"/>
    </source>
</evidence>
<evidence type="ECO:0000256" key="4">
    <source>
        <dbReference type="ARBA" id="ARBA00022840"/>
    </source>
</evidence>
<keyword evidence="3 6" id="KW-0547">Nucleotide-binding</keyword>
<gene>
    <name evidence="6 9" type="primary">murD</name>
    <name evidence="9" type="ORF">KY465_01380</name>
</gene>
<dbReference type="RefSeq" id="WP_219157672.1">
    <property type="nucleotide sequence ID" value="NZ_JAHWQX010000001.1"/>
</dbReference>
<keyword evidence="7" id="KW-0732">Signal</keyword>
<keyword evidence="4 6" id="KW-0067">ATP-binding</keyword>
<keyword evidence="6" id="KW-0961">Cell wall biogenesis/degradation</keyword>
<comment type="similarity">
    <text evidence="6">Belongs to the MurCDEF family.</text>
</comment>
<evidence type="ECO:0000259" key="8">
    <source>
        <dbReference type="Pfam" id="PF08245"/>
    </source>
</evidence>
<comment type="subcellular location">
    <subcellularLocation>
        <location evidence="6">Cytoplasm</location>
    </subcellularLocation>
</comment>
<keyword evidence="5 6" id="KW-0131">Cell cycle</keyword>
<feature type="signal peptide" evidence="7">
    <location>
        <begin position="1"/>
        <end position="25"/>
    </location>
</feature>
<dbReference type="InterPro" id="IPR005762">
    <property type="entry name" value="MurD"/>
</dbReference>
<dbReference type="PROSITE" id="PS01011">
    <property type="entry name" value="FOLYLPOLYGLU_SYNT_1"/>
    <property type="match status" value="1"/>
</dbReference>
<proteinExistence type="inferred from homology"/>
<evidence type="ECO:0000256" key="6">
    <source>
        <dbReference type="HAMAP-Rule" id="MF_00639"/>
    </source>
</evidence>
<feature type="domain" description="Mur ligase central" evidence="8">
    <location>
        <begin position="119"/>
        <end position="300"/>
    </location>
</feature>
<dbReference type="HAMAP" id="MF_00639">
    <property type="entry name" value="MurD"/>
    <property type="match status" value="1"/>
</dbReference>
<keyword evidence="10" id="KW-1185">Reference proteome</keyword>
<dbReference type="EC" id="6.3.2.9" evidence="6"/>
<feature type="chain" id="PRO_5046154789" description="UDP-N-acetylmuramoylalanine--D-glutamate ligase" evidence="7">
    <location>
        <begin position="26"/>
        <end position="481"/>
    </location>
</feature>
<keyword evidence="1 6" id="KW-0436">Ligase</keyword>
<keyword evidence="2 6" id="KW-0132">Cell division</keyword>
<dbReference type="InterPro" id="IPR013221">
    <property type="entry name" value="Mur_ligase_cen"/>
</dbReference>
<dbReference type="InterPro" id="IPR018109">
    <property type="entry name" value="Folylpolyglutamate_synth_CS"/>
</dbReference>
<name>A0ABS6WLH8_9HYPH</name>
<accession>A0ABS6WLH8</accession>
<dbReference type="Pfam" id="PF08245">
    <property type="entry name" value="Mur_ligase_M"/>
    <property type="match status" value="1"/>
</dbReference>
<comment type="function">
    <text evidence="6">Cell wall formation. Catalyzes the addition of glutamate to the nucleotide precursor UDP-N-acetylmuramoyl-L-alanine (UMA).</text>
</comment>
<organism evidence="9 10">
    <name type="scientific">Pseudohoeflea coraliihabitans</name>
    <dbReference type="NCBI Taxonomy" id="2860393"/>
    <lineage>
        <taxon>Bacteria</taxon>
        <taxon>Pseudomonadati</taxon>
        <taxon>Pseudomonadota</taxon>
        <taxon>Alphaproteobacteria</taxon>
        <taxon>Hyphomicrobiales</taxon>
        <taxon>Rhizobiaceae</taxon>
        <taxon>Pseudohoeflea</taxon>
    </lineage>
</organism>
<dbReference type="PANTHER" id="PTHR43692">
    <property type="entry name" value="UDP-N-ACETYLMURAMOYLALANINE--D-GLUTAMATE LIGASE"/>
    <property type="match status" value="1"/>
</dbReference>
<keyword evidence="6" id="KW-0573">Peptidoglycan synthesis</keyword>
<comment type="pathway">
    <text evidence="6">Cell wall biogenesis; peptidoglycan biosynthesis.</text>
</comment>
<keyword evidence="6" id="KW-0963">Cytoplasm</keyword>
<dbReference type="NCBIfam" id="TIGR01087">
    <property type="entry name" value="murD"/>
    <property type="match status" value="1"/>
</dbReference>
<comment type="caution">
    <text evidence="9">The sequence shown here is derived from an EMBL/GenBank/DDBJ whole genome shotgun (WGS) entry which is preliminary data.</text>
</comment>
<feature type="binding site" evidence="6">
    <location>
        <begin position="121"/>
        <end position="127"/>
    </location>
    <ligand>
        <name>ATP</name>
        <dbReference type="ChEBI" id="CHEBI:30616"/>
    </ligand>
</feature>
<dbReference type="PANTHER" id="PTHR43692:SF1">
    <property type="entry name" value="UDP-N-ACETYLMURAMOYLALANINE--D-GLUTAMATE LIGASE"/>
    <property type="match status" value="1"/>
</dbReference>
<sequence>MIAARTFKGRRVALFGLGGSGLATALALQAGGAVLSTWDDNPEQVARAKAHGIATDDLHDLDWALVDSLVLSPGVPLTHPKPHWTVGLAQANSVEIIGDVEIFVRERRAFAPGSPFIAVTGTNGKSTTTALIAHILAASGRDTQMGGNIGTPVLALEEPGAERFHVVECSSYQIELAPSLDPTAGILLNLTPDHLDRHGTMQRYAAIKEQLVARSDIAIVGVDDAYCSAIAARLDDAGHAVIRLATTHTAAALSDGLVARDGTVMRVEAGRQLPVADLSQSTTLRGRHNGQNAAAAIAACQAVGLSDDEIGGGLESFPGLKHRMQPVARRGAVLFVNDSKATNAEAAAPALSSYEQIYWIAGGLAKDGGIAALEPLFPRLAKAYLIGEAASAFASIIGAHAPFEISGTIEQAVAQAAQDADAAAQDAGGNADASPVVLLSPACASFDQFRNFEVRGDAFVRQIAQIEGIEMLVDHVDEGKS</sequence>
<dbReference type="EMBL" id="JAHWQX010000001">
    <property type="protein sequence ID" value="MBW3095924.1"/>
    <property type="molecule type" value="Genomic_DNA"/>
</dbReference>
<dbReference type="Proteomes" id="UP001430804">
    <property type="component" value="Unassembled WGS sequence"/>
</dbReference>
<evidence type="ECO:0000256" key="3">
    <source>
        <dbReference type="ARBA" id="ARBA00022741"/>
    </source>
</evidence>